<dbReference type="EMBL" id="JAGKHQ010000013">
    <property type="protein sequence ID" value="KAG7500491.1"/>
    <property type="molecule type" value="Genomic_DNA"/>
</dbReference>
<keyword evidence="2" id="KW-1185">Reference proteome</keyword>
<gene>
    <name evidence="1" type="ORF">JOB18_019692</name>
</gene>
<reference evidence="1 2" key="1">
    <citation type="journal article" date="2021" name="Sci. Rep.">
        <title>Chromosome anchoring in Senegalese sole (Solea senegalensis) reveals sex-associated markers and genome rearrangements in flatfish.</title>
        <authorList>
            <person name="Guerrero-Cozar I."/>
            <person name="Gomez-Garrido J."/>
            <person name="Berbel C."/>
            <person name="Martinez-Blanch J.F."/>
            <person name="Alioto T."/>
            <person name="Claros M.G."/>
            <person name="Gagnaire P.A."/>
            <person name="Manchado M."/>
        </authorList>
    </citation>
    <scope>NUCLEOTIDE SEQUENCE [LARGE SCALE GENOMIC DNA]</scope>
    <source>
        <strain evidence="1">Sse05_10M</strain>
    </source>
</reference>
<protein>
    <submittedName>
        <fullName evidence="1">Uncharacterized protein</fullName>
    </submittedName>
</protein>
<dbReference type="Proteomes" id="UP000693946">
    <property type="component" value="Linkage Group LG20"/>
</dbReference>
<evidence type="ECO:0000313" key="1">
    <source>
        <dbReference type="EMBL" id="KAG7500491.1"/>
    </source>
</evidence>
<comment type="caution">
    <text evidence="1">The sequence shown here is derived from an EMBL/GenBank/DDBJ whole genome shotgun (WGS) entry which is preliminary data.</text>
</comment>
<dbReference type="AlphaFoldDB" id="A0AAV6R990"/>
<proteinExistence type="predicted"/>
<accession>A0AAV6R990</accession>
<name>A0AAV6R990_SOLSE</name>
<evidence type="ECO:0000313" key="2">
    <source>
        <dbReference type="Proteomes" id="UP000693946"/>
    </source>
</evidence>
<sequence>MDFMSSCRRVLGFYVFVRFVPHRLLILADPFLFTKTNVSRRLSSSQTAADFSSLRAERDYDECGSRGLDRSGCKSNNRCCEGCEMKPSPPSCWLSCMNYCREDEVFWFCCCCPMTHEHAVTIDSVKCVHLLNDK</sequence>
<organism evidence="1 2">
    <name type="scientific">Solea senegalensis</name>
    <name type="common">Senegalese sole</name>
    <dbReference type="NCBI Taxonomy" id="28829"/>
    <lineage>
        <taxon>Eukaryota</taxon>
        <taxon>Metazoa</taxon>
        <taxon>Chordata</taxon>
        <taxon>Craniata</taxon>
        <taxon>Vertebrata</taxon>
        <taxon>Euteleostomi</taxon>
        <taxon>Actinopterygii</taxon>
        <taxon>Neopterygii</taxon>
        <taxon>Teleostei</taxon>
        <taxon>Neoteleostei</taxon>
        <taxon>Acanthomorphata</taxon>
        <taxon>Carangaria</taxon>
        <taxon>Pleuronectiformes</taxon>
        <taxon>Pleuronectoidei</taxon>
        <taxon>Soleidae</taxon>
        <taxon>Solea</taxon>
    </lineage>
</organism>